<feature type="compositionally biased region" description="Low complexity" evidence="1">
    <location>
        <begin position="325"/>
        <end position="334"/>
    </location>
</feature>
<dbReference type="AlphaFoldDB" id="A0A6A4WI79"/>
<feature type="compositionally biased region" description="Acidic residues" evidence="1">
    <location>
        <begin position="335"/>
        <end position="356"/>
    </location>
</feature>
<gene>
    <name evidence="2" type="ORF">FJT64_002628</name>
</gene>
<feature type="region of interest" description="Disordered" evidence="1">
    <location>
        <begin position="253"/>
        <end position="441"/>
    </location>
</feature>
<feature type="region of interest" description="Disordered" evidence="1">
    <location>
        <begin position="159"/>
        <end position="206"/>
    </location>
</feature>
<evidence type="ECO:0000313" key="2">
    <source>
        <dbReference type="EMBL" id="KAF0304969.1"/>
    </source>
</evidence>
<protein>
    <submittedName>
        <fullName evidence="2">Uncharacterized protein</fullName>
    </submittedName>
</protein>
<reference evidence="2 3" key="1">
    <citation type="submission" date="2019-07" db="EMBL/GenBank/DDBJ databases">
        <title>Draft genome assembly of a fouling barnacle, Amphibalanus amphitrite (Darwin, 1854): The first reference genome for Thecostraca.</title>
        <authorList>
            <person name="Kim W."/>
        </authorList>
    </citation>
    <scope>NUCLEOTIDE SEQUENCE [LARGE SCALE GENOMIC DNA]</scope>
    <source>
        <strain evidence="2">SNU_AA5</strain>
        <tissue evidence="2">Soma without cirri and trophi</tissue>
    </source>
</reference>
<feature type="compositionally biased region" description="Low complexity" evidence="1">
    <location>
        <begin position="287"/>
        <end position="318"/>
    </location>
</feature>
<accession>A0A6A4WI79</accession>
<dbReference type="OrthoDB" id="6405679at2759"/>
<comment type="caution">
    <text evidence="2">The sequence shown here is derived from an EMBL/GenBank/DDBJ whole genome shotgun (WGS) entry which is preliminary data.</text>
</comment>
<dbReference type="Proteomes" id="UP000440578">
    <property type="component" value="Unassembled WGS sequence"/>
</dbReference>
<sequence>MSVTQSISIAKPLSSLQLKCIPSERNMRSCGYCHTDHDPRLNPDAEEFFPRQPVELGSGSLLWSDGHRLATQSFPMQAFGCRVPMWPLDYPPPPPAGQRKYPWLYRSRGGQWGARPAHVNGGGPVTVTNSSTLNGKPAKADRQPASRCAVTGPRAEAAAGSAIHPHCSPPAGHCRETGEQTGQETAAPAQKTEQPPPLPSTSCDIPASDSNTRLFCKVNSVPNGDRPLPADMPDTIREICSISIHAASALANRVPSPVQCSDSTKLRRPSPTEPLPRDRACCPPPAATTVISRQPSSSASSDMDVPSEPSTPAATSPARWRSCRSSSSLSANSESSDDSSSESSDDDSTLGDEEWDASAATFLPSSSVDSGDDFILFADDADDEPSGAPEPAPPRTPVFGPTAADQVDSGLSAETDPSDSEPEDSSDDELSDDECEPCHSSPGGTCALHQRIAEANRQLVDWCAAPPRQPNREARVRFLSGDRLATVHAAPDYDRAIASDLLDQQRQRDRLRRWRQDVDRQVAPVLAAVLSAEHRQRVLRERPELLRDS</sequence>
<organism evidence="2 3">
    <name type="scientific">Amphibalanus amphitrite</name>
    <name type="common">Striped barnacle</name>
    <name type="synonym">Balanus amphitrite</name>
    <dbReference type="NCBI Taxonomy" id="1232801"/>
    <lineage>
        <taxon>Eukaryota</taxon>
        <taxon>Metazoa</taxon>
        <taxon>Ecdysozoa</taxon>
        <taxon>Arthropoda</taxon>
        <taxon>Crustacea</taxon>
        <taxon>Multicrustacea</taxon>
        <taxon>Cirripedia</taxon>
        <taxon>Thoracica</taxon>
        <taxon>Thoracicalcarea</taxon>
        <taxon>Balanomorpha</taxon>
        <taxon>Balanoidea</taxon>
        <taxon>Balanidae</taxon>
        <taxon>Amphibalaninae</taxon>
        <taxon>Amphibalanus</taxon>
    </lineage>
</organism>
<feature type="compositionally biased region" description="Acidic residues" evidence="1">
    <location>
        <begin position="416"/>
        <end position="435"/>
    </location>
</feature>
<evidence type="ECO:0000313" key="3">
    <source>
        <dbReference type="Proteomes" id="UP000440578"/>
    </source>
</evidence>
<evidence type="ECO:0000256" key="1">
    <source>
        <dbReference type="SAM" id="MobiDB-lite"/>
    </source>
</evidence>
<keyword evidence="3" id="KW-1185">Reference proteome</keyword>
<name>A0A6A4WI79_AMPAM</name>
<dbReference type="EMBL" id="VIIS01000792">
    <property type="protein sequence ID" value="KAF0304969.1"/>
    <property type="molecule type" value="Genomic_DNA"/>
</dbReference>
<proteinExistence type="predicted"/>